<dbReference type="PANTHER" id="PTHR14281">
    <property type="entry name" value="KINETOCHORE PROTEIN SPC25-RELATED"/>
    <property type="match status" value="1"/>
</dbReference>
<evidence type="ECO:0000259" key="12">
    <source>
        <dbReference type="Pfam" id="PF08234"/>
    </source>
</evidence>
<keyword evidence="8 9" id="KW-0137">Centromere</keyword>
<dbReference type="EMBL" id="JBJXBP010000004">
    <property type="protein sequence ID" value="KAL3835223.1"/>
    <property type="molecule type" value="Genomic_DNA"/>
</dbReference>
<dbReference type="CDD" id="cd23784">
    <property type="entry name" value="RWD_Spc25"/>
    <property type="match status" value="1"/>
</dbReference>
<keyword evidence="7 9" id="KW-0131">Cell cycle</keyword>
<organism evidence="13 14">
    <name type="scientific">Penstemon smallii</name>
    <dbReference type="NCBI Taxonomy" id="265156"/>
    <lineage>
        <taxon>Eukaryota</taxon>
        <taxon>Viridiplantae</taxon>
        <taxon>Streptophyta</taxon>
        <taxon>Embryophyta</taxon>
        <taxon>Tracheophyta</taxon>
        <taxon>Spermatophyta</taxon>
        <taxon>Magnoliopsida</taxon>
        <taxon>eudicotyledons</taxon>
        <taxon>Gunneridae</taxon>
        <taxon>Pentapetalae</taxon>
        <taxon>asterids</taxon>
        <taxon>lamiids</taxon>
        <taxon>Lamiales</taxon>
        <taxon>Plantaginaceae</taxon>
        <taxon>Cheloneae</taxon>
        <taxon>Penstemon</taxon>
    </lineage>
</organism>
<evidence type="ECO:0000256" key="8">
    <source>
        <dbReference type="ARBA" id="ARBA00023328"/>
    </source>
</evidence>
<keyword evidence="5 9" id="KW-0498">Mitosis</keyword>
<comment type="similarity">
    <text evidence="2 9">Belongs to the SPC25 family.</text>
</comment>
<dbReference type="FunFam" id="3.30.457.50:FF:000001">
    <property type="entry name" value="Probable kinetochore protein spc25"/>
    <property type="match status" value="1"/>
</dbReference>
<evidence type="ECO:0000313" key="14">
    <source>
        <dbReference type="Proteomes" id="UP001634393"/>
    </source>
</evidence>
<feature type="domain" description="Chromosome segregation protein Spc25 C-terminal" evidence="12">
    <location>
        <begin position="159"/>
        <end position="225"/>
    </location>
</feature>
<comment type="subunit">
    <text evidence="9">Component of the NDC80 complex.</text>
</comment>
<evidence type="ECO:0000256" key="6">
    <source>
        <dbReference type="ARBA" id="ARBA00023054"/>
    </source>
</evidence>
<dbReference type="InterPro" id="IPR013255">
    <property type="entry name" value="Spc25_C"/>
</dbReference>
<evidence type="ECO:0000256" key="9">
    <source>
        <dbReference type="RuleBase" id="RU367150"/>
    </source>
</evidence>
<dbReference type="InterPro" id="IPR045143">
    <property type="entry name" value="Spc25"/>
</dbReference>
<dbReference type="GO" id="GO:0000776">
    <property type="term" value="C:kinetochore"/>
    <property type="evidence" value="ECO:0007669"/>
    <property type="project" value="UniProtKB-UniRule"/>
</dbReference>
<comment type="function">
    <text evidence="9">Acts as a component of the essential kinetochore-associated NDC80 complex, which is required for chromosome segregation and spindle checkpoint activity.</text>
</comment>
<proteinExistence type="inferred from homology"/>
<evidence type="ECO:0000256" key="2">
    <source>
        <dbReference type="ARBA" id="ARBA00006379"/>
    </source>
</evidence>
<evidence type="ECO:0000256" key="4">
    <source>
        <dbReference type="ARBA" id="ARBA00022618"/>
    </source>
</evidence>
<gene>
    <name evidence="13" type="ORF">ACJIZ3_009959</name>
</gene>
<keyword evidence="6 10" id="KW-0175">Coiled coil</keyword>
<keyword evidence="4 9" id="KW-0132">Cell division</keyword>
<sequence>MQGDMESSMRTRMAELRLACDREIPTQQQKIDSSVTVYRNLLDSSKSKAQETIQLQGDLGKLKLELREAENALVKSLAVKTRKEANHMTMMESLSATKARVQELKRIVEDQRARKDEYASIISHQSEALTACRNNEHREQIEEAFSWYNSVLGFRIECGHGVKFVFTNISSENPNKEYYFIIRHENEIYTLLDCDPHQSDTKELVSELNKSNGLFKFVRTMRKRFLEAATCGKSLDYLSFDQDSSIISISAPVASDSTDVPSSASGTYSRKVGKGHLVHSPGGSASCRRSPRLKAKK</sequence>
<evidence type="ECO:0000256" key="7">
    <source>
        <dbReference type="ARBA" id="ARBA00023306"/>
    </source>
</evidence>
<evidence type="ECO:0000313" key="13">
    <source>
        <dbReference type="EMBL" id="KAL3835223.1"/>
    </source>
</evidence>
<dbReference type="PANTHER" id="PTHR14281:SF0">
    <property type="entry name" value="KINETOCHORE PROTEIN SPC25"/>
    <property type="match status" value="1"/>
</dbReference>
<evidence type="ECO:0000256" key="10">
    <source>
        <dbReference type="SAM" id="Coils"/>
    </source>
</evidence>
<dbReference type="GO" id="GO:0005634">
    <property type="term" value="C:nucleus"/>
    <property type="evidence" value="ECO:0007669"/>
    <property type="project" value="UniProtKB-SubCell"/>
</dbReference>
<dbReference type="AlphaFoldDB" id="A0ABD3TFA6"/>
<evidence type="ECO:0000256" key="11">
    <source>
        <dbReference type="SAM" id="MobiDB-lite"/>
    </source>
</evidence>
<evidence type="ECO:0000256" key="3">
    <source>
        <dbReference type="ARBA" id="ARBA00022454"/>
    </source>
</evidence>
<keyword evidence="9" id="KW-0539">Nucleus</keyword>
<feature type="compositionally biased region" description="Polar residues" evidence="11">
    <location>
        <begin position="255"/>
        <end position="268"/>
    </location>
</feature>
<feature type="region of interest" description="Disordered" evidence="11">
    <location>
        <begin position="254"/>
        <end position="297"/>
    </location>
</feature>
<dbReference type="Pfam" id="PF08234">
    <property type="entry name" value="Spindle_Spc25"/>
    <property type="match status" value="1"/>
</dbReference>
<keyword evidence="9" id="KW-0995">Kinetochore</keyword>
<accession>A0ABD3TFA6</accession>
<feature type="coiled-coil region" evidence="10">
    <location>
        <begin position="52"/>
        <end position="114"/>
    </location>
</feature>
<dbReference type="Gene3D" id="3.30.457.50">
    <property type="entry name" value="Chromosome segregation protein Spc25"/>
    <property type="match status" value="1"/>
</dbReference>
<dbReference type="Proteomes" id="UP001634393">
    <property type="component" value="Unassembled WGS sequence"/>
</dbReference>
<evidence type="ECO:0000256" key="1">
    <source>
        <dbReference type="ARBA" id="ARBA00004584"/>
    </source>
</evidence>
<dbReference type="GO" id="GO:0051301">
    <property type="term" value="P:cell division"/>
    <property type="evidence" value="ECO:0007669"/>
    <property type="project" value="UniProtKB-UniRule"/>
</dbReference>
<comment type="subcellular location">
    <subcellularLocation>
        <location evidence="1">Chromosome</location>
        <location evidence="1">Centromere</location>
    </subcellularLocation>
    <subcellularLocation>
        <location evidence="9">Nucleus</location>
    </subcellularLocation>
    <subcellularLocation>
        <location evidence="9">Chromosome</location>
        <location evidence="9">Centromere</location>
        <location evidence="9">Kinetochore</location>
    </subcellularLocation>
</comment>
<keyword evidence="14" id="KW-1185">Reference proteome</keyword>
<reference evidence="13 14" key="1">
    <citation type="submission" date="2024-12" db="EMBL/GenBank/DDBJ databases">
        <title>The unique morphological basis and parallel evolutionary history of personate flowers in Penstemon.</title>
        <authorList>
            <person name="Depatie T.H."/>
            <person name="Wessinger C.A."/>
        </authorList>
    </citation>
    <scope>NUCLEOTIDE SEQUENCE [LARGE SCALE GENOMIC DNA]</scope>
    <source>
        <strain evidence="13">WTNN_2</strain>
        <tissue evidence="13">Leaf</tissue>
    </source>
</reference>
<evidence type="ECO:0000256" key="5">
    <source>
        <dbReference type="ARBA" id="ARBA00022776"/>
    </source>
</evidence>
<keyword evidence="3 9" id="KW-0158">Chromosome</keyword>
<protein>
    <recommendedName>
        <fullName evidence="9">Kinetochore protein SPC25</fullName>
    </recommendedName>
</protein>
<name>A0ABD3TFA6_9LAMI</name>
<comment type="caution">
    <text evidence="13">The sequence shown here is derived from an EMBL/GenBank/DDBJ whole genome shotgun (WGS) entry which is preliminary data.</text>
</comment>